<dbReference type="AlphaFoldDB" id="A0A545TLW1"/>
<gene>
    <name evidence="2" type="ORF">FKG94_14295</name>
</gene>
<protein>
    <submittedName>
        <fullName evidence="2">Uncharacterized protein</fullName>
    </submittedName>
</protein>
<dbReference type="RefSeq" id="WP_142905015.1">
    <property type="nucleotide sequence ID" value="NZ_ML660094.1"/>
</dbReference>
<reference evidence="2 3" key="1">
    <citation type="submission" date="2019-06" db="EMBL/GenBank/DDBJ databases">
        <title>Whole genome sequence for Cellvibrionaceae sp. R142.</title>
        <authorList>
            <person name="Wang G."/>
        </authorList>
    </citation>
    <scope>NUCLEOTIDE SEQUENCE [LARGE SCALE GENOMIC DNA]</scope>
    <source>
        <strain evidence="2 3">R142</strain>
    </source>
</reference>
<name>A0A545TLW1_9GAMM</name>
<organism evidence="2 3">
    <name type="scientific">Exilibacterium tricleocarpae</name>
    <dbReference type="NCBI Taxonomy" id="2591008"/>
    <lineage>
        <taxon>Bacteria</taxon>
        <taxon>Pseudomonadati</taxon>
        <taxon>Pseudomonadota</taxon>
        <taxon>Gammaproteobacteria</taxon>
        <taxon>Cellvibrionales</taxon>
        <taxon>Cellvibrionaceae</taxon>
        <taxon>Exilibacterium</taxon>
    </lineage>
</organism>
<sequence>MSDQGQRLHTIDMVRTGTGTYEPSGRIVDYSPENEAPEAPPCPEPGSGVTEGQAHLADQLRAANELYLAEMHKRFSQFRQETMDRMAAMTSIQNIRY</sequence>
<evidence type="ECO:0000256" key="1">
    <source>
        <dbReference type="SAM" id="MobiDB-lite"/>
    </source>
</evidence>
<comment type="caution">
    <text evidence="2">The sequence shown here is derived from an EMBL/GenBank/DDBJ whole genome shotgun (WGS) entry which is preliminary data.</text>
</comment>
<dbReference type="Proteomes" id="UP000319732">
    <property type="component" value="Unassembled WGS sequence"/>
</dbReference>
<feature type="region of interest" description="Disordered" evidence="1">
    <location>
        <begin position="1"/>
        <end position="52"/>
    </location>
</feature>
<proteinExistence type="predicted"/>
<dbReference type="EMBL" id="VHSG01000013">
    <property type="protein sequence ID" value="TQV78235.1"/>
    <property type="molecule type" value="Genomic_DNA"/>
</dbReference>
<evidence type="ECO:0000313" key="2">
    <source>
        <dbReference type="EMBL" id="TQV78235.1"/>
    </source>
</evidence>
<evidence type="ECO:0000313" key="3">
    <source>
        <dbReference type="Proteomes" id="UP000319732"/>
    </source>
</evidence>
<keyword evidence="3" id="KW-1185">Reference proteome</keyword>
<accession>A0A545TLW1</accession>